<dbReference type="AlphaFoldDB" id="A0A6A7KBT4"/>
<organism evidence="1 2">
    <name type="scientific">Alkalibaculum sporogenes</name>
    <dbReference type="NCBI Taxonomy" id="2655001"/>
    <lineage>
        <taxon>Bacteria</taxon>
        <taxon>Bacillati</taxon>
        <taxon>Bacillota</taxon>
        <taxon>Clostridia</taxon>
        <taxon>Eubacteriales</taxon>
        <taxon>Eubacteriaceae</taxon>
        <taxon>Alkalibaculum</taxon>
    </lineage>
</organism>
<protein>
    <submittedName>
        <fullName evidence="1">DUF3888 domain-containing protein</fullName>
    </submittedName>
</protein>
<gene>
    <name evidence="1" type="ORF">GC105_13570</name>
</gene>
<dbReference type="Proteomes" id="UP000440004">
    <property type="component" value="Unassembled WGS sequence"/>
</dbReference>
<dbReference type="Pfam" id="PF13027">
    <property type="entry name" value="DUF3888"/>
    <property type="match status" value="1"/>
</dbReference>
<dbReference type="RefSeq" id="WP_425481535.1">
    <property type="nucleotide sequence ID" value="NZ_WHNX01000028.1"/>
</dbReference>
<comment type="caution">
    <text evidence="1">The sequence shown here is derived from an EMBL/GenBank/DDBJ whole genome shotgun (WGS) entry which is preliminary data.</text>
</comment>
<keyword evidence="2" id="KW-1185">Reference proteome</keyword>
<dbReference type="EMBL" id="WHNX01000028">
    <property type="protein sequence ID" value="MPW26812.1"/>
    <property type="molecule type" value="Genomic_DNA"/>
</dbReference>
<evidence type="ECO:0000313" key="1">
    <source>
        <dbReference type="EMBL" id="MPW26812.1"/>
    </source>
</evidence>
<dbReference type="InterPro" id="IPR024984">
    <property type="entry name" value="DUF3888"/>
</dbReference>
<sequence length="92" mass="10829">MIVQYFVYVSFDAKIINIERLEDGSYYFKTTVQLMTFEGPHNPPYGLETLTIVQAMSGTRVVDFNHKPYKYNCFYNIYYSQQFATLLQTLLS</sequence>
<proteinExistence type="predicted"/>
<accession>A0A6A7KBT4</accession>
<evidence type="ECO:0000313" key="2">
    <source>
        <dbReference type="Proteomes" id="UP000440004"/>
    </source>
</evidence>
<name>A0A6A7KBT4_9FIRM</name>
<reference evidence="1 2" key="1">
    <citation type="submission" date="2019-10" db="EMBL/GenBank/DDBJ databases">
        <title>Alkalibaculum tamaniensis sp.nov., a new alkaliphilic acetogen, isolated on methoxylated aromatics from a mud volcano.</title>
        <authorList>
            <person name="Khomyakova M.A."/>
            <person name="Merkel A.Y."/>
            <person name="Bonch-Osmolovskaya E.A."/>
            <person name="Slobodkin A.I."/>
        </authorList>
    </citation>
    <scope>NUCLEOTIDE SEQUENCE [LARGE SCALE GENOMIC DNA]</scope>
    <source>
        <strain evidence="1 2">M08DMB</strain>
    </source>
</reference>